<feature type="transmembrane region" description="Helical" evidence="1">
    <location>
        <begin position="30"/>
        <end position="49"/>
    </location>
</feature>
<dbReference type="Pfam" id="PF02592">
    <property type="entry name" value="Vut_1"/>
    <property type="match status" value="1"/>
</dbReference>
<accession>A0A2J8B595</accession>
<feature type="transmembrane region" description="Helical" evidence="1">
    <location>
        <begin position="198"/>
        <end position="223"/>
    </location>
</feature>
<dbReference type="RefSeq" id="WP_012993168.1">
    <property type="nucleotide sequence ID" value="NZ_NBZD01000001.1"/>
</dbReference>
<keyword evidence="1" id="KW-1003">Cell membrane</keyword>
<feature type="transmembrane region" description="Helical" evidence="1">
    <location>
        <begin position="55"/>
        <end position="73"/>
    </location>
</feature>
<dbReference type="Proteomes" id="UP000236394">
    <property type="component" value="Unassembled WGS sequence"/>
</dbReference>
<feature type="transmembrane region" description="Helical" evidence="1">
    <location>
        <begin position="171"/>
        <end position="192"/>
    </location>
</feature>
<feature type="transmembrane region" description="Helical" evidence="1">
    <location>
        <begin position="116"/>
        <end position="139"/>
    </location>
</feature>
<dbReference type="InterPro" id="IPR003744">
    <property type="entry name" value="YhhQ"/>
</dbReference>
<dbReference type="OMA" id="RLFHFWK"/>
<dbReference type="HAMAP" id="MF_02088">
    <property type="entry name" value="Q_prec_transport"/>
    <property type="match status" value="1"/>
</dbReference>
<dbReference type="PANTHER" id="PTHR34300">
    <property type="entry name" value="QUEUOSINE PRECURSOR TRANSPORTER-RELATED"/>
    <property type="match status" value="1"/>
</dbReference>
<organism evidence="2 3">
    <name type="scientific">Mageeibacillus indolicus</name>
    <dbReference type="NCBI Taxonomy" id="884684"/>
    <lineage>
        <taxon>Bacteria</taxon>
        <taxon>Bacillati</taxon>
        <taxon>Bacillota</taxon>
        <taxon>Clostridia</taxon>
        <taxon>Eubacteriales</taxon>
        <taxon>Oscillospiraceae</taxon>
        <taxon>Mageeibacillus</taxon>
    </lineage>
</organism>
<keyword evidence="1" id="KW-0813">Transport</keyword>
<comment type="subcellular location">
    <subcellularLocation>
        <location evidence="1">Cell membrane</location>
        <topology evidence="1">Multi-pass membrane protein</topology>
    </subcellularLocation>
</comment>
<keyword evidence="1" id="KW-1133">Transmembrane helix</keyword>
<dbReference type="AlphaFoldDB" id="A0A2J8B595"/>
<proteinExistence type="inferred from homology"/>
<feature type="transmembrane region" description="Helical" evidence="1">
    <location>
        <begin position="6"/>
        <end position="25"/>
    </location>
</feature>
<evidence type="ECO:0000313" key="3">
    <source>
        <dbReference type="Proteomes" id="UP000236394"/>
    </source>
</evidence>
<name>A0A2J8B595_9FIRM</name>
<comment type="similarity">
    <text evidence="1">Belongs to the vitamin uptake transporter (VUT/ECF) (TC 2.A.88) family. Q precursor transporter subfamily.</text>
</comment>
<dbReference type="EMBL" id="NBZD01000001">
    <property type="protein sequence ID" value="PNH19914.1"/>
    <property type="molecule type" value="Genomic_DNA"/>
</dbReference>
<dbReference type="PANTHER" id="PTHR34300:SF2">
    <property type="entry name" value="QUEUOSINE PRECURSOR TRANSPORTER-RELATED"/>
    <property type="match status" value="1"/>
</dbReference>
<keyword evidence="1" id="KW-0812">Transmembrane</keyword>
<dbReference type="GO" id="GO:0005886">
    <property type="term" value="C:plasma membrane"/>
    <property type="evidence" value="ECO:0007669"/>
    <property type="project" value="UniProtKB-SubCell"/>
</dbReference>
<gene>
    <name evidence="2" type="ORF">B7R76_03315</name>
</gene>
<feature type="transmembrane region" description="Helical" evidence="1">
    <location>
        <begin position="85"/>
        <end position="104"/>
    </location>
</feature>
<protein>
    <recommendedName>
        <fullName evidence="1">Probable queuosine precursor transporter</fullName>
        <shortName evidence="1">Q precursor transporter</shortName>
    </recommendedName>
</protein>
<comment type="caution">
    <text evidence="2">The sequence shown here is derived from an EMBL/GenBank/DDBJ whole genome shotgun (WGS) entry which is preliminary data.</text>
</comment>
<keyword evidence="1" id="KW-0472">Membrane</keyword>
<evidence type="ECO:0000313" key="2">
    <source>
        <dbReference type="EMBL" id="PNH19914.1"/>
    </source>
</evidence>
<reference evidence="3" key="1">
    <citation type="submission" date="2017-04" db="EMBL/GenBank/DDBJ databases">
        <authorList>
            <person name="Bumgarner R.E."/>
            <person name="Fredricks D.N."/>
            <person name="Srinivasan S."/>
        </authorList>
    </citation>
    <scope>NUCLEOTIDE SEQUENCE [LARGE SCALE GENOMIC DNA]</scope>
    <source>
        <strain evidence="3">KA00405</strain>
    </source>
</reference>
<dbReference type="GO" id="GO:0022857">
    <property type="term" value="F:transmembrane transporter activity"/>
    <property type="evidence" value="ECO:0007669"/>
    <property type="project" value="UniProtKB-UniRule"/>
</dbReference>
<sequence>MTNELLLIFSLVFIYGGVLVAYKLFGRVGLFCFTAIAAILANVEVAMLIEGFGMVQTLGNVLFASSFLVTDILSENYGKKDAQVAVNIGIFTSVIFIVLAQSWLLYHPIPDHAPSAAFPLVFGNTPRILGASFFVYAVSQRFDVFLYHKWWDISSKWKNDRRPYLWLRNNGSTLFSQLLNTVMFNVLAFAGTESWGTVLSIIISCYVIFIFTSLLDTPVVYIARRIKPRMDAPVKQEK</sequence>
<dbReference type="NCBIfam" id="TIGR00697">
    <property type="entry name" value="queuosine precursor transporter"/>
    <property type="match status" value="1"/>
</dbReference>
<comment type="function">
    <text evidence="1">Involved in the import of queuosine (Q) precursors, required for Q precursor salvage.</text>
</comment>
<evidence type="ECO:0000256" key="1">
    <source>
        <dbReference type="HAMAP-Rule" id="MF_02088"/>
    </source>
</evidence>